<dbReference type="InterPro" id="IPR045073">
    <property type="entry name" value="Omega/Tau-like"/>
</dbReference>
<feature type="compositionally biased region" description="Basic and acidic residues" evidence="1">
    <location>
        <begin position="20"/>
        <end position="40"/>
    </location>
</feature>
<dbReference type="GO" id="GO:0004364">
    <property type="term" value="F:glutathione transferase activity"/>
    <property type="evidence" value="ECO:0007669"/>
    <property type="project" value="InterPro"/>
</dbReference>
<gene>
    <name evidence="3" type="ORF">RND71_005322</name>
</gene>
<dbReference type="InterPro" id="IPR010987">
    <property type="entry name" value="Glutathione-S-Trfase_C-like"/>
</dbReference>
<evidence type="ECO:0000313" key="3">
    <source>
        <dbReference type="EMBL" id="KAK4374645.1"/>
    </source>
</evidence>
<dbReference type="PROSITE" id="PS50405">
    <property type="entry name" value="GST_CTER"/>
    <property type="match status" value="1"/>
</dbReference>
<accession>A0AAE1SRT1</accession>
<feature type="compositionally biased region" description="Low complexity" evidence="1">
    <location>
        <begin position="122"/>
        <end position="131"/>
    </location>
</feature>
<organism evidence="3 4">
    <name type="scientific">Anisodus tanguticus</name>
    <dbReference type="NCBI Taxonomy" id="243964"/>
    <lineage>
        <taxon>Eukaryota</taxon>
        <taxon>Viridiplantae</taxon>
        <taxon>Streptophyta</taxon>
        <taxon>Embryophyta</taxon>
        <taxon>Tracheophyta</taxon>
        <taxon>Spermatophyta</taxon>
        <taxon>Magnoliopsida</taxon>
        <taxon>eudicotyledons</taxon>
        <taxon>Gunneridae</taxon>
        <taxon>Pentapetalae</taxon>
        <taxon>asterids</taxon>
        <taxon>lamiids</taxon>
        <taxon>Solanales</taxon>
        <taxon>Solanaceae</taxon>
        <taxon>Solanoideae</taxon>
        <taxon>Hyoscyameae</taxon>
        <taxon>Anisodus</taxon>
    </lineage>
</organism>
<feature type="region of interest" description="Disordered" evidence="1">
    <location>
        <begin position="108"/>
        <end position="132"/>
    </location>
</feature>
<dbReference type="PANTHER" id="PTHR11260:SF614">
    <property type="entry name" value="GLUTATHIONE S-TRANSFERASE"/>
    <property type="match status" value="1"/>
</dbReference>
<dbReference type="Proteomes" id="UP001291623">
    <property type="component" value="Unassembled WGS sequence"/>
</dbReference>
<feature type="domain" description="GST C-terminal" evidence="2">
    <location>
        <begin position="105"/>
        <end position="265"/>
    </location>
</feature>
<dbReference type="AlphaFoldDB" id="A0AAE1SRT1"/>
<dbReference type="Gene3D" id="1.20.1050.10">
    <property type="match status" value="1"/>
</dbReference>
<keyword evidence="4" id="KW-1185">Reference proteome</keyword>
<evidence type="ECO:0000313" key="4">
    <source>
        <dbReference type="Proteomes" id="UP001291623"/>
    </source>
</evidence>
<dbReference type="InterPro" id="IPR036282">
    <property type="entry name" value="Glutathione-S-Trfase_C_sf"/>
</dbReference>
<dbReference type="InterPro" id="IPR045074">
    <property type="entry name" value="GST_C_Tau"/>
</dbReference>
<dbReference type="GO" id="GO:0005737">
    <property type="term" value="C:cytoplasm"/>
    <property type="evidence" value="ECO:0007669"/>
    <property type="project" value="TreeGrafter"/>
</dbReference>
<dbReference type="EMBL" id="JAVYJV010000003">
    <property type="protein sequence ID" value="KAK4374645.1"/>
    <property type="molecule type" value="Genomic_DNA"/>
</dbReference>
<feature type="compositionally biased region" description="Polar residues" evidence="1">
    <location>
        <begin position="1"/>
        <end position="15"/>
    </location>
</feature>
<dbReference type="CDD" id="cd03185">
    <property type="entry name" value="GST_C_Tau"/>
    <property type="match status" value="1"/>
</dbReference>
<name>A0AAE1SRT1_9SOLA</name>
<dbReference type="PANTHER" id="PTHR11260">
    <property type="entry name" value="GLUTATHIONE S-TRANSFERASE, GST, SUPERFAMILY, GST DOMAIN CONTAINING"/>
    <property type="match status" value="1"/>
</dbReference>
<evidence type="ECO:0000259" key="2">
    <source>
        <dbReference type="PROSITE" id="PS50405"/>
    </source>
</evidence>
<reference evidence="3" key="1">
    <citation type="submission" date="2023-12" db="EMBL/GenBank/DDBJ databases">
        <title>Genome assembly of Anisodus tanguticus.</title>
        <authorList>
            <person name="Wang Y.-J."/>
        </authorList>
    </citation>
    <scope>NUCLEOTIDE SEQUENCE</scope>
    <source>
        <strain evidence="3">KB-2021</strain>
        <tissue evidence="3">Leaf</tissue>
    </source>
</reference>
<sequence length="280" mass="32587">MQKEMVNSRNLQSIQEEYDNLQHIEGRGNKESEEGERQEVEEIGEEETGDNMKDSANNVTESSSLPTAIKNHPGIDLIVDLNDNLMETYCIQDKEGDVENDFIHKEEEEVRRDQEEEEENQEVCQEQQHQRNYVHSSNTRVNQFILNNEWDIQSLREILQDYLCVIGSWQAMQAEGEAKAKAIELFAFTEKQIQGKKFFGGEQIGYLDLVMDWKCHWLSAMEEVGQMKLLDQEKLPSLHQWAENFKQIPIIHEVMPPQENLVNKFQGGLNYLRSLATNKP</sequence>
<evidence type="ECO:0000256" key="1">
    <source>
        <dbReference type="SAM" id="MobiDB-lite"/>
    </source>
</evidence>
<comment type="caution">
    <text evidence="3">The sequence shown here is derived from an EMBL/GenBank/DDBJ whole genome shotgun (WGS) entry which is preliminary data.</text>
</comment>
<proteinExistence type="predicted"/>
<protein>
    <recommendedName>
        <fullName evidence="2">GST C-terminal domain-containing protein</fullName>
    </recommendedName>
</protein>
<feature type="region of interest" description="Disordered" evidence="1">
    <location>
        <begin position="1"/>
        <end position="70"/>
    </location>
</feature>
<dbReference type="GO" id="GO:0006749">
    <property type="term" value="P:glutathione metabolic process"/>
    <property type="evidence" value="ECO:0007669"/>
    <property type="project" value="InterPro"/>
</dbReference>
<dbReference type="SUPFAM" id="SSF47616">
    <property type="entry name" value="GST C-terminal domain-like"/>
    <property type="match status" value="1"/>
</dbReference>
<feature type="compositionally biased region" description="Polar residues" evidence="1">
    <location>
        <begin position="54"/>
        <end position="66"/>
    </location>
</feature>